<dbReference type="InterPro" id="IPR044505">
    <property type="entry name" value="GlgX_Isoamylase_N_E_set"/>
</dbReference>
<dbReference type="EMBL" id="FNVA01000001">
    <property type="protein sequence ID" value="SEF78959.1"/>
    <property type="molecule type" value="Genomic_DNA"/>
</dbReference>
<dbReference type="OrthoDB" id="9761875at2"/>
<evidence type="ECO:0000256" key="1">
    <source>
        <dbReference type="ARBA" id="ARBA00008061"/>
    </source>
</evidence>
<keyword evidence="4" id="KW-0326">Glycosidase</keyword>
<dbReference type="InterPro" id="IPR011837">
    <property type="entry name" value="Glycogen_debranch_GlgX"/>
</dbReference>
<accession>A0A1H5UV77</accession>
<sequence length="686" mass="76563">MNVGSPSPLGASVTTTGVNFSVFSYYATHAQLLLFESEDAAQPYRIIDLYPGTNRTSHYWHVHVPGLRAGQLYGYRMSGPYAPDQGHRFDPEKVLLDPYAKALSTKNYQRSAAAKPGDNASACARSVVADLSIYDWEDDSPLGHPFSSTVLYEVHVGGFTRHPNSGVAAERRGTYAGLIEKIPYLKDLGITAVELMPVFQFDAQDAPDGLENYWGYSPMGFFAPHVGYSSRVDPLGCLDEFRDMVKALHRAGIEVILDVVFNHTAEGGNGGPTFSLKGLDNRLYYLLSDDRSQYSDYSGTGNTLNSDYAVLRRMIGDSLRYWVSEMHVDGFRFDLAAVLTRDKHGKPVDDAPILWEIDSDPVLAGRKLIAEAWDAGGLYLVGSFVGDRWKEWNGRFRDDVRRFLKSDRGTVVNLKQRLVGSPDIYTKPSHPPEQSINFITCHDGFTLNDLFSFNGKHNEANGENNRDGASDNYSWNCGVEGPTDDTEIERLRARQIRNALTVTLLSIGTPMLLMGDEVRRTQFGNNNAYCQNDALSWFDWDLRNKHADLYRFTRLLIQLRLSFAASPRGDSLSLNEFLQRANIQWHGVHLWAPDLSVDSHSLAATANLESGGAFHLMLNAYWETLPFALPPRPDGCGPWRRLIDTFQDPPSDFLRQGEEMTDQSTYVVQSRSIVLLTTGGCGVMSS</sequence>
<keyword evidence="2" id="KW-0378">Hydrolase</keyword>
<dbReference type="NCBIfam" id="TIGR02100">
    <property type="entry name" value="glgX_debranch"/>
    <property type="match status" value="1"/>
</dbReference>
<dbReference type="InterPro" id="IPR006047">
    <property type="entry name" value="GH13_cat_dom"/>
</dbReference>
<dbReference type="Gene3D" id="2.60.40.10">
    <property type="entry name" value="Immunoglobulins"/>
    <property type="match status" value="1"/>
</dbReference>
<reference evidence="6 7" key="1">
    <citation type="submission" date="2016-10" db="EMBL/GenBank/DDBJ databases">
        <authorList>
            <person name="de Groot N.N."/>
        </authorList>
    </citation>
    <scope>NUCLEOTIDE SEQUENCE [LARGE SCALE GENOMIC DNA]</scope>
    <source>
        <strain evidence="6 7">DSM 22489</strain>
    </source>
</reference>
<dbReference type="GO" id="GO:0004135">
    <property type="term" value="F:amylo-alpha-1,6-glucosidase activity"/>
    <property type="evidence" value="ECO:0007669"/>
    <property type="project" value="InterPro"/>
</dbReference>
<evidence type="ECO:0000259" key="5">
    <source>
        <dbReference type="SMART" id="SM00642"/>
    </source>
</evidence>
<protein>
    <submittedName>
        <fullName evidence="6">Glycogen operon protein</fullName>
    </submittedName>
</protein>
<dbReference type="InterPro" id="IPR013783">
    <property type="entry name" value="Ig-like_fold"/>
</dbReference>
<dbReference type="AlphaFoldDB" id="A0A1H5UV77"/>
<dbReference type="GO" id="GO:0005980">
    <property type="term" value="P:glycogen catabolic process"/>
    <property type="evidence" value="ECO:0007669"/>
    <property type="project" value="InterPro"/>
</dbReference>
<evidence type="ECO:0000313" key="7">
    <source>
        <dbReference type="Proteomes" id="UP000236728"/>
    </source>
</evidence>
<evidence type="ECO:0000256" key="4">
    <source>
        <dbReference type="ARBA" id="ARBA00023295"/>
    </source>
</evidence>
<organism evidence="6 7">
    <name type="scientific">Bryocella elongata</name>
    <dbReference type="NCBI Taxonomy" id="863522"/>
    <lineage>
        <taxon>Bacteria</taxon>
        <taxon>Pseudomonadati</taxon>
        <taxon>Acidobacteriota</taxon>
        <taxon>Terriglobia</taxon>
        <taxon>Terriglobales</taxon>
        <taxon>Acidobacteriaceae</taxon>
        <taxon>Bryocella</taxon>
    </lineage>
</organism>
<name>A0A1H5UV77_9BACT</name>
<dbReference type="Pfam" id="PF02922">
    <property type="entry name" value="CBM_48"/>
    <property type="match status" value="1"/>
</dbReference>
<evidence type="ECO:0000256" key="2">
    <source>
        <dbReference type="ARBA" id="ARBA00022801"/>
    </source>
</evidence>
<dbReference type="InterPro" id="IPR014756">
    <property type="entry name" value="Ig_E-set"/>
</dbReference>
<dbReference type="GO" id="GO:0019156">
    <property type="term" value="F:isoamylase activity"/>
    <property type="evidence" value="ECO:0007669"/>
    <property type="project" value="UniProtKB-ARBA"/>
</dbReference>
<dbReference type="InterPro" id="IPR017853">
    <property type="entry name" value="GH"/>
</dbReference>
<dbReference type="InterPro" id="IPR048650">
    <property type="entry name" value="ISOA1-3-like_C"/>
</dbReference>
<dbReference type="Proteomes" id="UP000236728">
    <property type="component" value="Unassembled WGS sequence"/>
</dbReference>
<dbReference type="SUPFAM" id="SSF51011">
    <property type="entry name" value="Glycosyl hydrolase domain"/>
    <property type="match status" value="1"/>
</dbReference>
<proteinExistence type="inferred from homology"/>
<evidence type="ECO:0000313" key="6">
    <source>
        <dbReference type="EMBL" id="SEF78959.1"/>
    </source>
</evidence>
<dbReference type="Pfam" id="PF21156">
    <property type="entry name" value="ISOA1-3_C"/>
    <property type="match status" value="1"/>
</dbReference>
<dbReference type="RefSeq" id="WP_103932019.1">
    <property type="nucleotide sequence ID" value="NZ_FNVA01000001.1"/>
</dbReference>
<dbReference type="Gene3D" id="3.20.20.80">
    <property type="entry name" value="Glycosidases"/>
    <property type="match status" value="1"/>
</dbReference>
<evidence type="ECO:0000256" key="3">
    <source>
        <dbReference type="ARBA" id="ARBA00022946"/>
    </source>
</evidence>
<dbReference type="CDD" id="cd02856">
    <property type="entry name" value="E_set_GDE_Isoamylase_N"/>
    <property type="match status" value="1"/>
</dbReference>
<dbReference type="CDD" id="cd11326">
    <property type="entry name" value="AmyAc_Glg_debranch"/>
    <property type="match status" value="1"/>
</dbReference>
<dbReference type="PANTHER" id="PTHR43002">
    <property type="entry name" value="GLYCOGEN DEBRANCHING ENZYME"/>
    <property type="match status" value="1"/>
</dbReference>
<keyword evidence="3" id="KW-0809">Transit peptide</keyword>
<comment type="similarity">
    <text evidence="1">Belongs to the glycosyl hydrolase 13 family.</text>
</comment>
<feature type="domain" description="Glycosyl hydrolase family 13 catalytic" evidence="5">
    <location>
        <begin position="153"/>
        <end position="560"/>
    </location>
</feature>
<gene>
    <name evidence="6" type="ORF">SAMN05421819_1219</name>
</gene>
<keyword evidence="7" id="KW-1185">Reference proteome</keyword>
<dbReference type="Pfam" id="PF00128">
    <property type="entry name" value="Alpha-amylase"/>
    <property type="match status" value="1"/>
</dbReference>
<dbReference type="Gene3D" id="2.60.40.1180">
    <property type="entry name" value="Golgi alpha-mannosidase II"/>
    <property type="match status" value="1"/>
</dbReference>
<dbReference type="InterPro" id="IPR004193">
    <property type="entry name" value="Glyco_hydro_13_N"/>
</dbReference>
<dbReference type="SUPFAM" id="SSF51445">
    <property type="entry name" value="(Trans)glycosidases"/>
    <property type="match status" value="1"/>
</dbReference>
<dbReference type="SMART" id="SM00642">
    <property type="entry name" value="Aamy"/>
    <property type="match status" value="1"/>
</dbReference>
<dbReference type="InterPro" id="IPR013780">
    <property type="entry name" value="Glyco_hydro_b"/>
</dbReference>
<dbReference type="SUPFAM" id="SSF81296">
    <property type="entry name" value="E set domains"/>
    <property type="match status" value="1"/>
</dbReference>